<evidence type="ECO:0000256" key="3">
    <source>
        <dbReference type="ARBA" id="ARBA00023180"/>
    </source>
</evidence>
<dbReference type="SUPFAM" id="SSF51445">
    <property type="entry name" value="(Trans)glycosidases"/>
    <property type="match status" value="1"/>
</dbReference>
<evidence type="ECO:0000313" key="10">
    <source>
        <dbReference type="EMBL" id="CAL1708173.1"/>
    </source>
</evidence>
<evidence type="ECO:0000256" key="4">
    <source>
        <dbReference type="ARBA" id="ARBA00023295"/>
    </source>
</evidence>
<dbReference type="Proteomes" id="UP001497453">
    <property type="component" value="Chromosome 4"/>
</dbReference>
<dbReference type="Gene3D" id="3.20.20.80">
    <property type="entry name" value="Glycosidases"/>
    <property type="match status" value="1"/>
</dbReference>
<evidence type="ECO:0000313" key="11">
    <source>
        <dbReference type="Proteomes" id="UP001497453"/>
    </source>
</evidence>
<feature type="region of interest" description="Disordered" evidence="8">
    <location>
        <begin position="1"/>
        <end position="25"/>
    </location>
</feature>
<comment type="catalytic activity">
    <reaction evidence="6">
        <text>Successive hydrolysis of beta-D-glucose units from the non-reducing ends of (1-&gt;3)-beta-D-glucans, releasing alpha-glucose.</text>
        <dbReference type="EC" id="3.2.1.58"/>
    </reaction>
</comment>
<evidence type="ECO:0000256" key="1">
    <source>
        <dbReference type="ARBA" id="ARBA00005641"/>
    </source>
</evidence>
<keyword evidence="5" id="KW-0961">Cell wall biogenesis/degradation</keyword>
<evidence type="ECO:0000256" key="8">
    <source>
        <dbReference type="SAM" id="MobiDB-lite"/>
    </source>
</evidence>
<gene>
    <name evidence="10" type="ORF">GFSPODELE1_LOCUS6726</name>
</gene>
<organism evidence="10 11">
    <name type="scientific">Somion occarium</name>
    <dbReference type="NCBI Taxonomy" id="3059160"/>
    <lineage>
        <taxon>Eukaryota</taxon>
        <taxon>Fungi</taxon>
        <taxon>Dikarya</taxon>
        <taxon>Basidiomycota</taxon>
        <taxon>Agaricomycotina</taxon>
        <taxon>Agaricomycetes</taxon>
        <taxon>Polyporales</taxon>
        <taxon>Cerrenaceae</taxon>
        <taxon>Somion</taxon>
    </lineage>
</organism>
<reference evidence="11" key="1">
    <citation type="submission" date="2024-04" db="EMBL/GenBank/DDBJ databases">
        <authorList>
            <person name="Shaw F."/>
            <person name="Minotto A."/>
        </authorList>
    </citation>
    <scope>NUCLEOTIDE SEQUENCE [LARGE SCALE GENOMIC DNA]</scope>
</reference>
<feature type="compositionally biased region" description="Low complexity" evidence="8">
    <location>
        <begin position="178"/>
        <end position="188"/>
    </location>
</feature>
<feature type="transmembrane region" description="Helical" evidence="9">
    <location>
        <begin position="146"/>
        <end position="172"/>
    </location>
</feature>
<evidence type="ECO:0000256" key="9">
    <source>
        <dbReference type="SAM" id="Phobius"/>
    </source>
</evidence>
<keyword evidence="4" id="KW-0326">Glycosidase</keyword>
<sequence length="781" mass="84572">MASGLPAASVANHEPSPFSDSEVSFHGGLFHSGNNNVVDNGGRVPATPSTADEQIELNRDLLVPPDATHFSSDWTPSIQDSAHNSYLASTPYTVDPSRLFLISGQPSDTASRTLFDPDEKEAARVEVRGKGFITSTSGFKSPRRRVWWILALIVTLIIVILAVVLPIIFVVVKKHHTSSGGASTGDSTNPESPAGDITGGDGSIIKTADGTTFTYKNSFGGFWIDDPKDPYNSGARAQSFVPALNETWDYTRDQIRGVNLGGWLVLEPFIVPALFEKYQNVTPNPAIPGGQAVDEWTLSVAMTNDTNTGGGLDQLEEHYRTFITEQDFAQIAGAGLNWVRLPVPYWAIETWPGEPFLAKTAWKYVLLALQWARKYGLRVYLELHTAPGSQNGYNHSGRLGPINFLNGPMGIANAQRVMDYIRVLAEFISQDQYKDVVQMFGVINEPLMGIIGRDQLERFYLQSYDMLRNITGIGSGAYMVVHDGFLGLTPWKDFLPGSDRIVLDTHPYVAFGGGLDQPLDHWPTAACGAFQVNQSNFDFGITITGEFSAAINDCGLWIKGAGTAPSFPDCTQWDDWENWTQDMNDGIKQFVLASMDSMHFPGYFFWTWKVGNSSVTGKVESPFWSYQLGLENGWIPTDPREAVGICDQLGVKFTLPFTTSYQPWQTGGAGAGQIAATAIASLAQYPPPAISNANGADPALLPQYTAISPIPTLPVPTFSAATTSGGDGWADPEDTALAAAPVEGCVYPDAWNAPAESNSFLCGAAAMPTATPPPPARRTLA</sequence>
<dbReference type="InterPro" id="IPR050386">
    <property type="entry name" value="Glycosyl_hydrolase_5"/>
</dbReference>
<dbReference type="EMBL" id="OZ037947">
    <property type="protein sequence ID" value="CAL1708173.1"/>
    <property type="molecule type" value="Genomic_DNA"/>
</dbReference>
<evidence type="ECO:0000256" key="2">
    <source>
        <dbReference type="ARBA" id="ARBA00022801"/>
    </source>
</evidence>
<comment type="similarity">
    <text evidence="1">Belongs to the glycosyl hydrolase 5 (cellulase A) family.</text>
</comment>
<keyword evidence="9" id="KW-1133">Transmembrane helix</keyword>
<name>A0ABP1DM95_9APHY</name>
<dbReference type="PANTHER" id="PTHR31297">
    <property type="entry name" value="GLUCAN ENDO-1,6-BETA-GLUCOSIDASE B"/>
    <property type="match status" value="1"/>
</dbReference>
<accession>A0ABP1DM95</accession>
<feature type="region of interest" description="Disordered" evidence="8">
    <location>
        <begin position="178"/>
        <end position="201"/>
    </location>
</feature>
<evidence type="ECO:0000256" key="5">
    <source>
        <dbReference type="ARBA" id="ARBA00023316"/>
    </source>
</evidence>
<protein>
    <recommendedName>
        <fullName evidence="7">glucan 1,3-beta-glucosidase</fullName>
        <ecNumber evidence="7">3.2.1.58</ecNumber>
    </recommendedName>
</protein>
<dbReference type="EC" id="3.2.1.58" evidence="7"/>
<keyword evidence="11" id="KW-1185">Reference proteome</keyword>
<evidence type="ECO:0000256" key="6">
    <source>
        <dbReference type="ARBA" id="ARBA00036824"/>
    </source>
</evidence>
<dbReference type="InterPro" id="IPR017853">
    <property type="entry name" value="GH"/>
</dbReference>
<keyword evidence="3" id="KW-0325">Glycoprotein</keyword>
<proteinExistence type="inferred from homology"/>
<keyword evidence="9" id="KW-0812">Transmembrane</keyword>
<keyword evidence="9" id="KW-0472">Membrane</keyword>
<evidence type="ECO:0000256" key="7">
    <source>
        <dbReference type="ARBA" id="ARBA00038929"/>
    </source>
</evidence>
<keyword evidence="2" id="KW-0378">Hydrolase</keyword>
<dbReference type="PANTHER" id="PTHR31297:SF34">
    <property type="entry name" value="GLUCAN 1,3-BETA-GLUCOSIDASE 2"/>
    <property type="match status" value="1"/>
</dbReference>